<accession>A0A656HC17</accession>
<reference evidence="2" key="1">
    <citation type="journal article" date="2011" name="Stand. Genomic Sci.">
        <title>Genome sequence of the filamentous, gliding Thiothrix nivea neotype strain (JP2(T)).</title>
        <authorList>
            <person name="Lapidus A."/>
            <person name="Nolan M."/>
            <person name="Lucas S."/>
            <person name="Glavina Del Rio T."/>
            <person name="Tice H."/>
            <person name="Cheng J.F."/>
            <person name="Tapia R."/>
            <person name="Han C."/>
            <person name="Goodwin L."/>
            <person name="Pitluck S."/>
            <person name="Liolios K."/>
            <person name="Pagani I."/>
            <person name="Ivanova N."/>
            <person name="Huntemann M."/>
            <person name="Mavromatis K."/>
            <person name="Mikhailova N."/>
            <person name="Pati A."/>
            <person name="Chen A."/>
            <person name="Palaniappan K."/>
            <person name="Land M."/>
            <person name="Brambilla E.M."/>
            <person name="Rohde M."/>
            <person name="Abt B."/>
            <person name="Verbarg S."/>
            <person name="Goker M."/>
            <person name="Bristow J."/>
            <person name="Eisen J.A."/>
            <person name="Markowitz V."/>
            <person name="Hugenholtz P."/>
            <person name="Kyrpides N.C."/>
            <person name="Klenk H.P."/>
            <person name="Woyke T."/>
        </authorList>
    </citation>
    <scope>NUCLEOTIDE SEQUENCE [LARGE SCALE GENOMIC DNA]</scope>
    <source>
        <strain evidence="2">ATCC 35100 / DSM 5205 / JP2</strain>
    </source>
</reference>
<protein>
    <submittedName>
        <fullName evidence="1">Uncharacterized protein</fullName>
    </submittedName>
</protein>
<keyword evidence="2" id="KW-1185">Reference proteome</keyword>
<name>A0A656HC17_THINJ</name>
<organism evidence="1 2">
    <name type="scientific">Thiothrix nivea (strain ATCC 35100 / DSM 5205 / JP2)</name>
    <dbReference type="NCBI Taxonomy" id="870187"/>
    <lineage>
        <taxon>Bacteria</taxon>
        <taxon>Pseudomonadati</taxon>
        <taxon>Pseudomonadota</taxon>
        <taxon>Gammaproteobacteria</taxon>
        <taxon>Thiotrichales</taxon>
        <taxon>Thiotrichaceae</taxon>
        <taxon>Thiothrix</taxon>
    </lineage>
</organism>
<dbReference type="RefSeq" id="WP_002707485.1">
    <property type="nucleotide sequence ID" value="NZ_JH651384.1"/>
</dbReference>
<dbReference type="EMBL" id="JH651384">
    <property type="protein sequence ID" value="EIJ33534.1"/>
    <property type="molecule type" value="Genomic_DNA"/>
</dbReference>
<proteinExistence type="predicted"/>
<dbReference type="AlphaFoldDB" id="A0A656HC17"/>
<evidence type="ECO:0000313" key="2">
    <source>
        <dbReference type="Proteomes" id="UP000005317"/>
    </source>
</evidence>
<evidence type="ECO:0000313" key="1">
    <source>
        <dbReference type="EMBL" id="EIJ33534.1"/>
    </source>
</evidence>
<dbReference type="Proteomes" id="UP000005317">
    <property type="component" value="Unassembled WGS sequence"/>
</dbReference>
<sequence>MNPAIETSKYDDKFSLLLRDGSRGRRYMTPAAPPAERIRRWHNRLERLFARQAY</sequence>
<gene>
    <name evidence="1" type="ORF">Thini_0909</name>
</gene>